<dbReference type="STRING" id="299262.BWR18_19205"/>
<name>A0A1P8MZQ8_9RHOB</name>
<dbReference type="KEGG" id="tom:BWR18_19205"/>
<sequence>MRKWIIGAVMAVGLAGAVQAQGTEIEGVISRQIEAFKVDDFAQAFTYAAPSIQGMFRTPENFGRMVTQGYPMVWRPADVTYLDLREEAGRYMQVVRIEDTQGTVHFLGYSMIETGEGWKISGVQVLEAPGLSA</sequence>
<keyword evidence="1" id="KW-0732">Signal</keyword>
<reference evidence="2 3" key="1">
    <citation type="submission" date="2017-01" db="EMBL/GenBank/DDBJ databases">
        <title>Complete genome of Tateyamaria omphalii DOK1-4 isolated from seawater in Dokdo.</title>
        <authorList>
            <person name="Kim J.H."/>
            <person name="Chi W.-J."/>
        </authorList>
    </citation>
    <scope>NUCLEOTIDE SEQUENCE [LARGE SCALE GENOMIC DNA]</scope>
    <source>
        <strain evidence="2 3">DOK1-4</strain>
    </source>
</reference>
<proteinExistence type="predicted"/>
<organism evidence="2 3">
    <name type="scientific">Tateyamaria omphalii</name>
    <dbReference type="NCBI Taxonomy" id="299262"/>
    <lineage>
        <taxon>Bacteria</taxon>
        <taxon>Pseudomonadati</taxon>
        <taxon>Pseudomonadota</taxon>
        <taxon>Alphaproteobacteria</taxon>
        <taxon>Rhodobacterales</taxon>
        <taxon>Roseobacteraceae</taxon>
        <taxon>Tateyamaria</taxon>
    </lineage>
</organism>
<gene>
    <name evidence="2" type="ORF">BWR18_19205</name>
</gene>
<dbReference type="AlphaFoldDB" id="A0A1P8MZQ8"/>
<protein>
    <submittedName>
        <fullName evidence="2">DUF4864 domain-containing protein</fullName>
    </submittedName>
</protein>
<evidence type="ECO:0000313" key="3">
    <source>
        <dbReference type="Proteomes" id="UP000186336"/>
    </source>
</evidence>
<dbReference type="EMBL" id="CP019312">
    <property type="protein sequence ID" value="APX13575.1"/>
    <property type="molecule type" value="Genomic_DNA"/>
</dbReference>
<dbReference type="InterPro" id="IPR032347">
    <property type="entry name" value="DUF4864"/>
</dbReference>
<dbReference type="Proteomes" id="UP000186336">
    <property type="component" value="Chromosome"/>
</dbReference>
<accession>A0A1P8MZQ8</accession>
<evidence type="ECO:0000256" key="1">
    <source>
        <dbReference type="SAM" id="SignalP"/>
    </source>
</evidence>
<dbReference type="Pfam" id="PF16156">
    <property type="entry name" value="DUF4864"/>
    <property type="match status" value="1"/>
</dbReference>
<dbReference type="OrthoDB" id="9130422at2"/>
<feature type="chain" id="PRO_5012162099" evidence="1">
    <location>
        <begin position="21"/>
        <end position="133"/>
    </location>
</feature>
<dbReference type="RefSeq" id="WP_076630007.1">
    <property type="nucleotide sequence ID" value="NZ_CP019312.1"/>
</dbReference>
<feature type="signal peptide" evidence="1">
    <location>
        <begin position="1"/>
        <end position="20"/>
    </location>
</feature>
<keyword evidence="3" id="KW-1185">Reference proteome</keyword>
<evidence type="ECO:0000313" key="2">
    <source>
        <dbReference type="EMBL" id="APX13575.1"/>
    </source>
</evidence>